<comment type="caution">
    <text evidence="1">The sequence shown here is derived from an EMBL/GenBank/DDBJ whole genome shotgun (WGS) entry which is preliminary data.</text>
</comment>
<reference evidence="1" key="2">
    <citation type="submission" date="2023-06" db="EMBL/GenBank/DDBJ databases">
        <authorList>
            <consortium name="Lawrence Berkeley National Laboratory"/>
            <person name="Haridas S."/>
            <person name="Hensen N."/>
            <person name="Bonometti L."/>
            <person name="Westerberg I."/>
            <person name="Brannstrom I.O."/>
            <person name="Guillou S."/>
            <person name="Cros-Aarteil S."/>
            <person name="Calhoun S."/>
            <person name="Kuo A."/>
            <person name="Mondo S."/>
            <person name="Pangilinan J."/>
            <person name="Riley R."/>
            <person name="Labutti K."/>
            <person name="Andreopoulos B."/>
            <person name="Lipzen A."/>
            <person name="Chen C."/>
            <person name="Yanf M."/>
            <person name="Daum C."/>
            <person name="Ng V."/>
            <person name="Clum A."/>
            <person name="Steindorff A."/>
            <person name="Ohm R."/>
            <person name="Martin F."/>
            <person name="Silar P."/>
            <person name="Natvig D."/>
            <person name="Lalanne C."/>
            <person name="Gautier V."/>
            <person name="Ament-Velasquez S.L."/>
            <person name="Kruys A."/>
            <person name="Hutchinson M.I."/>
            <person name="Powell A.J."/>
            <person name="Barry K."/>
            <person name="Miller A.N."/>
            <person name="Grigoriev I.V."/>
            <person name="Debuchy R."/>
            <person name="Gladieux P."/>
            <person name="Thoren M.H."/>
            <person name="Johannesson H."/>
        </authorList>
    </citation>
    <scope>NUCLEOTIDE SEQUENCE</scope>
    <source>
        <strain evidence="1">CBS 955.72</strain>
    </source>
</reference>
<dbReference type="EMBL" id="JAUIQD010000002">
    <property type="protein sequence ID" value="KAK3360416.1"/>
    <property type="molecule type" value="Genomic_DNA"/>
</dbReference>
<gene>
    <name evidence="1" type="ORF">B0T25DRAFT_129841</name>
</gene>
<organism evidence="1 2">
    <name type="scientific">Lasiosphaeria hispida</name>
    <dbReference type="NCBI Taxonomy" id="260671"/>
    <lineage>
        <taxon>Eukaryota</taxon>
        <taxon>Fungi</taxon>
        <taxon>Dikarya</taxon>
        <taxon>Ascomycota</taxon>
        <taxon>Pezizomycotina</taxon>
        <taxon>Sordariomycetes</taxon>
        <taxon>Sordariomycetidae</taxon>
        <taxon>Sordariales</taxon>
        <taxon>Lasiosphaeriaceae</taxon>
        <taxon>Lasiosphaeria</taxon>
    </lineage>
</organism>
<evidence type="ECO:0000313" key="2">
    <source>
        <dbReference type="Proteomes" id="UP001275084"/>
    </source>
</evidence>
<sequence length="199" mass="22438">MTRYLYPYYIDTTSNPGPSGVPIPMNTANPRTLGPCCGTTLTERILGIPHLGLSRVFAWPSFNIFNVAYIVAGAELTCFVASKGFVAFLPRTNPFRRWLSRSGYTLGGFTPFIERTVLFGTIMAVESLCKYRERLFHETPAKLGSPNDFPYHSMCWLILAAVYSWWRLATSARAVAQTRDEIGIRLRDLQLPSRAIRPH</sequence>
<reference evidence="1" key="1">
    <citation type="journal article" date="2023" name="Mol. Phylogenet. Evol.">
        <title>Genome-scale phylogeny and comparative genomics of the fungal order Sordariales.</title>
        <authorList>
            <person name="Hensen N."/>
            <person name="Bonometti L."/>
            <person name="Westerberg I."/>
            <person name="Brannstrom I.O."/>
            <person name="Guillou S."/>
            <person name="Cros-Aarteil S."/>
            <person name="Calhoun S."/>
            <person name="Haridas S."/>
            <person name="Kuo A."/>
            <person name="Mondo S."/>
            <person name="Pangilinan J."/>
            <person name="Riley R."/>
            <person name="LaButti K."/>
            <person name="Andreopoulos B."/>
            <person name="Lipzen A."/>
            <person name="Chen C."/>
            <person name="Yan M."/>
            <person name="Daum C."/>
            <person name="Ng V."/>
            <person name="Clum A."/>
            <person name="Steindorff A."/>
            <person name="Ohm R.A."/>
            <person name="Martin F."/>
            <person name="Silar P."/>
            <person name="Natvig D.O."/>
            <person name="Lalanne C."/>
            <person name="Gautier V."/>
            <person name="Ament-Velasquez S.L."/>
            <person name="Kruys A."/>
            <person name="Hutchinson M.I."/>
            <person name="Powell A.J."/>
            <person name="Barry K."/>
            <person name="Miller A.N."/>
            <person name="Grigoriev I.V."/>
            <person name="Debuchy R."/>
            <person name="Gladieux P."/>
            <person name="Hiltunen Thoren M."/>
            <person name="Johannesson H."/>
        </authorList>
    </citation>
    <scope>NUCLEOTIDE SEQUENCE</scope>
    <source>
        <strain evidence="1">CBS 955.72</strain>
    </source>
</reference>
<name>A0AAJ0HS21_9PEZI</name>
<protein>
    <submittedName>
        <fullName evidence="1">Uncharacterized protein</fullName>
    </submittedName>
</protein>
<accession>A0AAJ0HS21</accession>
<proteinExistence type="predicted"/>
<dbReference type="Proteomes" id="UP001275084">
    <property type="component" value="Unassembled WGS sequence"/>
</dbReference>
<keyword evidence="2" id="KW-1185">Reference proteome</keyword>
<dbReference type="AlphaFoldDB" id="A0AAJ0HS21"/>
<evidence type="ECO:0000313" key="1">
    <source>
        <dbReference type="EMBL" id="KAK3360416.1"/>
    </source>
</evidence>